<dbReference type="PANTHER" id="PTHR43581">
    <property type="entry name" value="ATP/GTP PHOSPHATASE"/>
    <property type="match status" value="1"/>
</dbReference>
<dbReference type="eggNOG" id="COG4637">
    <property type="taxonomic scope" value="Bacteria"/>
</dbReference>
<reference evidence="2 3" key="1">
    <citation type="journal article" date="2014" name="Genome Announc.">
        <title>Draft Genome Sequence of Moraxella bovoculi Strain 237T (ATCC BAA-1259T) Isolated from a Calf with Infectious Bovine Keratoconjunctivitis.</title>
        <authorList>
            <person name="Calcutt M.J."/>
            <person name="Foecking M.F."/>
            <person name="Martin N.T."/>
            <person name="Mhlanga-Mutangadura T."/>
            <person name="Reilly T.J."/>
        </authorList>
    </citation>
    <scope>NUCLEOTIDE SEQUENCE [LARGE SCALE GENOMIC DNA]</scope>
    <source>
        <strain evidence="2 3">237</strain>
    </source>
</reference>
<evidence type="ECO:0000313" key="3">
    <source>
        <dbReference type="Proteomes" id="UP000035860"/>
    </source>
</evidence>
<organism evidence="2 3">
    <name type="scientific">Moraxella bovoculi 237</name>
    <dbReference type="NCBI Taxonomy" id="743974"/>
    <lineage>
        <taxon>Bacteria</taxon>
        <taxon>Pseudomonadati</taxon>
        <taxon>Pseudomonadota</taxon>
        <taxon>Gammaproteobacteria</taxon>
        <taxon>Moraxellales</taxon>
        <taxon>Moraxellaceae</taxon>
        <taxon>Moraxella</taxon>
    </lineage>
</organism>
<proteinExistence type="predicted"/>
<evidence type="ECO:0000259" key="1">
    <source>
        <dbReference type="Pfam" id="PF13175"/>
    </source>
</evidence>
<comment type="caution">
    <text evidence="2">The sequence shown here is derived from an EMBL/GenBank/DDBJ whole genome shotgun (WGS) entry which is preliminary data.</text>
</comment>
<protein>
    <recommendedName>
        <fullName evidence="1">Endonuclease GajA/Old nuclease/RecF-like AAA domain-containing protein</fullName>
    </recommendedName>
</protein>
<dbReference type="Proteomes" id="UP000035860">
    <property type="component" value="Unassembled WGS sequence"/>
</dbReference>
<dbReference type="RefSeq" id="WP_036365441.1">
    <property type="nucleotide sequence ID" value="NZ_AOMT01000023.1"/>
</dbReference>
<dbReference type="InterPro" id="IPR051396">
    <property type="entry name" value="Bact_Antivir_Def_Nuclease"/>
</dbReference>
<gene>
    <name evidence="2" type="ORF">MBO_05872</name>
</gene>
<evidence type="ECO:0000313" key="2">
    <source>
        <dbReference type="EMBL" id="KDN25040.1"/>
    </source>
</evidence>
<dbReference type="AlphaFoldDB" id="A0A066UD56"/>
<accession>A0A066UD56</accession>
<dbReference type="Pfam" id="PF13175">
    <property type="entry name" value="AAA_15"/>
    <property type="match status" value="1"/>
</dbReference>
<name>A0A066UD56_9GAMM</name>
<dbReference type="InterPro" id="IPR041685">
    <property type="entry name" value="AAA_GajA/Old/RecF-like"/>
</dbReference>
<dbReference type="OrthoDB" id="3322489at2"/>
<dbReference type="PANTHER" id="PTHR43581:SF2">
    <property type="entry name" value="EXCINUCLEASE ATPASE SUBUNIT"/>
    <property type="match status" value="1"/>
</dbReference>
<dbReference type="SUPFAM" id="SSF52540">
    <property type="entry name" value="P-loop containing nucleoside triphosphate hydrolases"/>
    <property type="match status" value="1"/>
</dbReference>
<keyword evidence="3" id="KW-1185">Reference proteome</keyword>
<feature type="domain" description="Endonuclease GajA/Old nuclease/RecF-like AAA" evidence="1">
    <location>
        <begin position="192"/>
        <end position="337"/>
    </location>
</feature>
<dbReference type="Gene3D" id="3.40.50.300">
    <property type="entry name" value="P-loop containing nucleotide triphosphate hydrolases"/>
    <property type="match status" value="1"/>
</dbReference>
<dbReference type="EMBL" id="AOMT01000023">
    <property type="protein sequence ID" value="KDN25040.1"/>
    <property type="molecule type" value="Genomic_DNA"/>
</dbReference>
<sequence length="486" mass="55683">MFIKSLSISYFKGFSTPNNILEFNIPDGVTKGSGLNIFLGENNTGKSTIFEALHFLRDETKDTNAIKNKLLDGTQPNHSSVEVVFCGDIEQVIENFAPDNKKSSFKKFIFETDKLKSVRNTENPTIIRFWNESENKYDNPSGIGAPFKKLFDNNFIWADTNPSTEASFGASTMCGTLLKEIALSHTTTTEYQNFTQQFNNIFNNPLSTLRQTIQEVENKIKTVFSNQFGNADIRFHFDNLDITSYFKNAELMINDGIETAMTEKGQGMQRAIALALLQVYAETIAHDKEKNATKPFFIFIDEPEICLHPIGQKKLLEALLEISKDKQVFITTHSPYFLISPHLKNAGLFVFKNTNHSNSAERMSNSNYLFPYSPSWGEINYRAYNIPTIELHNELYGTLQEKSGKFQEKQFEQWLVNPSFGNLSMSKNWTRENNGQPQSPYSVTLQTFIRNHIHHPENRTMQNDFYTYDELKQSIDEMIVILKSLP</sequence>
<dbReference type="InterPro" id="IPR027417">
    <property type="entry name" value="P-loop_NTPase"/>
</dbReference>